<keyword evidence="2" id="KW-1185">Reference proteome</keyword>
<name>A0A811UV22_CERCA</name>
<organism evidence="1 2">
    <name type="scientific">Ceratitis capitata</name>
    <name type="common">Mediterranean fruit fly</name>
    <name type="synonym">Tephritis capitata</name>
    <dbReference type="NCBI Taxonomy" id="7213"/>
    <lineage>
        <taxon>Eukaryota</taxon>
        <taxon>Metazoa</taxon>
        <taxon>Ecdysozoa</taxon>
        <taxon>Arthropoda</taxon>
        <taxon>Hexapoda</taxon>
        <taxon>Insecta</taxon>
        <taxon>Pterygota</taxon>
        <taxon>Neoptera</taxon>
        <taxon>Endopterygota</taxon>
        <taxon>Diptera</taxon>
        <taxon>Brachycera</taxon>
        <taxon>Muscomorpha</taxon>
        <taxon>Tephritoidea</taxon>
        <taxon>Tephritidae</taxon>
        <taxon>Ceratitis</taxon>
        <taxon>Ceratitis</taxon>
    </lineage>
</organism>
<protein>
    <submittedName>
        <fullName evidence="1">(Mediterranean fruit fly) hypothetical protein</fullName>
    </submittedName>
</protein>
<gene>
    <name evidence="1" type="ORF">CCAP1982_LOCUS10325</name>
</gene>
<evidence type="ECO:0000313" key="1">
    <source>
        <dbReference type="EMBL" id="CAD7001835.1"/>
    </source>
</evidence>
<dbReference type="AlphaFoldDB" id="A0A811UV22"/>
<reference evidence="1" key="1">
    <citation type="submission" date="2020-11" db="EMBL/GenBank/DDBJ databases">
        <authorList>
            <person name="Whitehead M."/>
        </authorList>
    </citation>
    <scope>NUCLEOTIDE SEQUENCE</scope>
    <source>
        <strain evidence="1">EGII</strain>
    </source>
</reference>
<feature type="non-terminal residue" evidence="1">
    <location>
        <position position="88"/>
    </location>
</feature>
<proteinExistence type="predicted"/>
<accession>A0A811UV22</accession>
<evidence type="ECO:0000313" key="2">
    <source>
        <dbReference type="Proteomes" id="UP000606786"/>
    </source>
</evidence>
<dbReference type="EMBL" id="CAJHJT010000023">
    <property type="protein sequence ID" value="CAD7001835.1"/>
    <property type="molecule type" value="Genomic_DNA"/>
</dbReference>
<dbReference type="Proteomes" id="UP000606786">
    <property type="component" value="Unassembled WGS sequence"/>
</dbReference>
<comment type="caution">
    <text evidence="1">The sequence shown here is derived from an EMBL/GenBank/DDBJ whole genome shotgun (WGS) entry which is preliminary data.</text>
</comment>
<sequence>MPTDDYMVVIKADTIGYGRNILRATRCHHPSTKLKSSLRCGNTSVIRGEDSYHFNLRAKEYIHSRDEINNDGNAANKGQLVILLAAYE</sequence>